<feature type="compositionally biased region" description="Basic and acidic residues" evidence="2">
    <location>
        <begin position="253"/>
        <end position="298"/>
    </location>
</feature>
<dbReference type="AlphaFoldDB" id="K0K879"/>
<evidence type="ECO:0000256" key="1">
    <source>
        <dbReference type="SAM" id="Coils"/>
    </source>
</evidence>
<comment type="caution">
    <text evidence="4">The sequence shown here is derived from an EMBL/GenBank/DDBJ whole genome shotgun (WGS) entry which is preliminary data.</text>
</comment>
<organism evidence="4 5">
    <name type="scientific">Wickerhamomyces ciferrii (strain ATCC 14091 / BCRC 22168 / CBS 111 / JCM 3599 / NBRC 0793 / NRRL Y-1031 F-60-10)</name>
    <name type="common">Yeast</name>
    <name type="synonym">Pichia ciferrii</name>
    <dbReference type="NCBI Taxonomy" id="1206466"/>
    <lineage>
        <taxon>Eukaryota</taxon>
        <taxon>Fungi</taxon>
        <taxon>Dikarya</taxon>
        <taxon>Ascomycota</taxon>
        <taxon>Saccharomycotina</taxon>
        <taxon>Saccharomycetes</taxon>
        <taxon>Phaffomycetales</taxon>
        <taxon>Wickerhamomycetaceae</taxon>
        <taxon>Wickerhamomyces</taxon>
    </lineage>
</organism>
<dbReference type="Proteomes" id="UP000009328">
    <property type="component" value="Unassembled WGS sequence"/>
</dbReference>
<feature type="region of interest" description="Disordered" evidence="2">
    <location>
        <begin position="195"/>
        <end position="337"/>
    </location>
</feature>
<feature type="compositionally biased region" description="Polar residues" evidence="2">
    <location>
        <begin position="455"/>
        <end position="464"/>
    </location>
</feature>
<feature type="coiled-coil region" evidence="1">
    <location>
        <begin position="470"/>
        <end position="557"/>
    </location>
</feature>
<feature type="region of interest" description="Disordered" evidence="2">
    <location>
        <begin position="388"/>
        <end position="464"/>
    </location>
</feature>
<feature type="compositionally biased region" description="Polar residues" evidence="2">
    <location>
        <begin position="232"/>
        <end position="241"/>
    </location>
</feature>
<feature type="compositionally biased region" description="Basic and acidic residues" evidence="2">
    <location>
        <begin position="195"/>
        <end position="207"/>
    </location>
</feature>
<feature type="compositionally biased region" description="Polar residues" evidence="2">
    <location>
        <begin position="407"/>
        <end position="417"/>
    </location>
</feature>
<accession>K0K879</accession>
<keyword evidence="3" id="KW-0472">Membrane</keyword>
<dbReference type="HOGENOM" id="CLU_364933_0_0_1"/>
<dbReference type="InParanoid" id="K0K879"/>
<keyword evidence="3" id="KW-0812">Transmembrane</keyword>
<keyword evidence="1" id="KW-0175">Coiled coil</keyword>
<evidence type="ECO:0000313" key="5">
    <source>
        <dbReference type="Proteomes" id="UP000009328"/>
    </source>
</evidence>
<feature type="region of interest" description="Disordered" evidence="2">
    <location>
        <begin position="77"/>
        <end position="109"/>
    </location>
</feature>
<feature type="compositionally biased region" description="Polar residues" evidence="2">
    <location>
        <begin position="300"/>
        <end position="315"/>
    </location>
</feature>
<evidence type="ECO:0000313" key="4">
    <source>
        <dbReference type="EMBL" id="CCH41030.1"/>
    </source>
</evidence>
<gene>
    <name evidence="4" type="ORF">BN7_567</name>
</gene>
<name>K0K879_WICCF</name>
<dbReference type="EMBL" id="CAIF01000011">
    <property type="protein sequence ID" value="CCH41030.1"/>
    <property type="molecule type" value="Genomic_DNA"/>
</dbReference>
<sequence length="765" mass="88372">MVKFRFSQIQMYSSVTSKRYFKVHYAKRVQVIRLAAVNSPHHLKKNLHTTQWNQQKENKQDINDDDYELDLITLTKKKKSKQKKQTTPSPEESTSKSVNNVKPINIVDDTNIRSDNYKFKKQKRQVPSLDKDDVRNDDELITLSEKDKKKIDARKQYKAENPKPIEPIFKESLNPEEIKKHDETIQKDLTRLLNEEFDRQDKPENKNSKKAINLFDIVSNGSYGNLKKDTSKSNSSPTQSTKETKTKPNMIRNDVKSDKTVKLNKQESLNKDAKSDDALVSSKKEVKNSDVKSDDGLVSKKTSNSNEDISSNATDVDSKSDHGLLNEQISVESAKQSDYLHDPLSTHEQEILKNIQDNNLSNPLNYESTKTHIPSQDSKVNEAEIKAETKAEAEPSVVNISMPKPEGNSQAKSSIRYTTEPPKIDEFDNIINVSRPSSPSKRQKSKGSKKFKQSINSSPDLSNLSGIDKLNKIENIMKVLENELPKLSKQKDLNEAEIKDKSIQMKKLREKLNEIQNSESKPTITDPIPVHDLETFLKDAKREKELKEEEQFREERAYEFSKSINDQNYKTLERKNFFTPIDEALIKKYARRSKIFKPIQFQDDQTISEPKDELFFPSLSSIANNQNLTHEFMILANKKKIIINENPLGEHYHTPDLFTIFKNLGNPEKYLKQINKFEKNGGWKLIGSGGADFNKILIFERFVDKEQERKDLRRKRIINYSTSIVSIFAILLGFGTYYEYEEQKKSTMSKYKFDDQGKFVKTDNK</sequence>
<feature type="compositionally biased region" description="Polar residues" evidence="2">
    <location>
        <begin position="327"/>
        <end position="336"/>
    </location>
</feature>
<protein>
    <submittedName>
        <fullName evidence="4">Uncharacterized protein</fullName>
    </submittedName>
</protein>
<feature type="transmembrane region" description="Helical" evidence="3">
    <location>
        <begin position="717"/>
        <end position="738"/>
    </location>
</feature>
<evidence type="ECO:0000256" key="3">
    <source>
        <dbReference type="SAM" id="Phobius"/>
    </source>
</evidence>
<evidence type="ECO:0000256" key="2">
    <source>
        <dbReference type="SAM" id="MobiDB-lite"/>
    </source>
</evidence>
<reference evidence="4 5" key="1">
    <citation type="journal article" date="2012" name="Eukaryot. Cell">
        <title>Draft genome sequence of Wickerhamomyces ciferrii NRRL Y-1031 F-60-10.</title>
        <authorList>
            <person name="Schneider J."/>
            <person name="Andrea H."/>
            <person name="Blom J."/>
            <person name="Jaenicke S."/>
            <person name="Ruckert C."/>
            <person name="Schorsch C."/>
            <person name="Szczepanowski R."/>
            <person name="Farwick M."/>
            <person name="Goesmann A."/>
            <person name="Puhler A."/>
            <person name="Schaffer S."/>
            <person name="Tauch A."/>
            <person name="Kohler T."/>
            <person name="Brinkrolf K."/>
        </authorList>
    </citation>
    <scope>NUCLEOTIDE SEQUENCE [LARGE SCALE GENOMIC DNA]</scope>
    <source>
        <strain evidence="5">ATCC 14091 / BCRC 22168 / CBS 111 / JCM 3599 / NBRC 0793 / NRRL Y-1031 F-60-10</strain>
    </source>
</reference>
<keyword evidence="3" id="KW-1133">Transmembrane helix</keyword>
<feature type="compositionally biased region" description="Basic residues" evidence="2">
    <location>
        <begin position="441"/>
        <end position="452"/>
    </location>
</feature>
<proteinExistence type="predicted"/>
<keyword evidence="5" id="KW-1185">Reference proteome</keyword>